<comment type="caution">
    <text evidence="1">The sequence shown here is derived from an EMBL/GenBank/DDBJ whole genome shotgun (WGS) entry which is preliminary data.</text>
</comment>
<dbReference type="AlphaFoldDB" id="A0A553ZUR5"/>
<keyword evidence="2" id="KW-1185">Reference proteome</keyword>
<dbReference type="OrthoDB" id="2883715at2"/>
<accession>A0A553ZUR5</accession>
<proteinExistence type="predicted"/>
<dbReference type="EMBL" id="VLXZ01000013">
    <property type="protein sequence ID" value="TSB45238.1"/>
    <property type="molecule type" value="Genomic_DNA"/>
</dbReference>
<protein>
    <recommendedName>
        <fullName evidence="3">DUF1292 domain-containing protein</fullName>
    </recommendedName>
</protein>
<evidence type="ECO:0000313" key="2">
    <source>
        <dbReference type="Proteomes" id="UP000318521"/>
    </source>
</evidence>
<gene>
    <name evidence="1" type="ORF">FN960_17385</name>
</gene>
<sequence length="83" mass="9632">MDILMKHNAPTRQSGELIYAKNDKLYALIEDPDERYPYVLISLSDLSIIQYYDDTPTNEEISFDIEDEIISIHDHTQSKITIA</sequence>
<evidence type="ECO:0008006" key="3">
    <source>
        <dbReference type="Google" id="ProtNLM"/>
    </source>
</evidence>
<organism evidence="1 2">
    <name type="scientific">Alkalicoccobacillus porphyridii</name>
    <dbReference type="NCBI Taxonomy" id="2597270"/>
    <lineage>
        <taxon>Bacteria</taxon>
        <taxon>Bacillati</taxon>
        <taxon>Bacillota</taxon>
        <taxon>Bacilli</taxon>
        <taxon>Bacillales</taxon>
        <taxon>Bacillaceae</taxon>
        <taxon>Alkalicoccobacillus</taxon>
    </lineage>
</organism>
<evidence type="ECO:0000313" key="1">
    <source>
        <dbReference type="EMBL" id="TSB45238.1"/>
    </source>
</evidence>
<dbReference type="Proteomes" id="UP000318521">
    <property type="component" value="Unassembled WGS sequence"/>
</dbReference>
<name>A0A553ZUR5_9BACI</name>
<reference evidence="1 2" key="1">
    <citation type="submission" date="2019-07" db="EMBL/GenBank/DDBJ databases">
        <authorList>
            <person name="Park Y.J."/>
            <person name="Jeong S.E."/>
            <person name="Jung H.S."/>
        </authorList>
    </citation>
    <scope>NUCLEOTIDE SEQUENCE [LARGE SCALE GENOMIC DNA]</scope>
    <source>
        <strain evidence="2">P16(2019)</strain>
    </source>
</reference>
<dbReference type="RefSeq" id="WP_143850133.1">
    <property type="nucleotide sequence ID" value="NZ_VLXZ01000013.1"/>
</dbReference>